<protein>
    <submittedName>
        <fullName evidence="9">LamG-like jellyroll fold domain-containing protein</fullName>
    </submittedName>
</protein>
<dbReference type="InterPro" id="IPR017853">
    <property type="entry name" value="GH"/>
</dbReference>
<dbReference type="InterPro" id="IPR006558">
    <property type="entry name" value="LamG-like"/>
</dbReference>
<dbReference type="InterPro" id="IPR036156">
    <property type="entry name" value="Beta-gal/glucu_dom_sf"/>
</dbReference>
<feature type="compositionally biased region" description="Polar residues" evidence="6">
    <location>
        <begin position="29"/>
        <end position="45"/>
    </location>
</feature>
<evidence type="ECO:0000256" key="6">
    <source>
        <dbReference type="SAM" id="MobiDB-lite"/>
    </source>
</evidence>
<dbReference type="RefSeq" id="WP_353650131.1">
    <property type="nucleotide sequence ID" value="NZ_CP159218.1"/>
</dbReference>
<feature type="chain" id="PRO_5043952855" evidence="7">
    <location>
        <begin position="18"/>
        <end position="851"/>
    </location>
</feature>
<dbReference type="SUPFAM" id="SSF49899">
    <property type="entry name" value="Concanavalin A-like lectins/glucanases"/>
    <property type="match status" value="1"/>
</dbReference>
<evidence type="ECO:0000259" key="8">
    <source>
        <dbReference type="SMART" id="SM00560"/>
    </source>
</evidence>
<dbReference type="PANTHER" id="PTHR42732:SF2">
    <property type="entry name" value="BETA-MANNOSIDASE"/>
    <property type="match status" value="1"/>
</dbReference>
<evidence type="ECO:0000256" key="2">
    <source>
        <dbReference type="ARBA" id="ARBA00022729"/>
    </source>
</evidence>
<dbReference type="SMART" id="SM00560">
    <property type="entry name" value="LamGL"/>
    <property type="match status" value="1"/>
</dbReference>
<dbReference type="InterPro" id="IPR013320">
    <property type="entry name" value="ConA-like_dom_sf"/>
</dbReference>
<dbReference type="Gene3D" id="2.60.120.260">
    <property type="entry name" value="Galactose-binding domain-like"/>
    <property type="match status" value="1"/>
</dbReference>
<proteinExistence type="inferred from homology"/>
<dbReference type="Gene3D" id="3.20.20.80">
    <property type="entry name" value="Glycosidases"/>
    <property type="match status" value="1"/>
</dbReference>
<gene>
    <name evidence="9" type="ORF">ABLG96_04030</name>
</gene>
<dbReference type="SUPFAM" id="SSF49303">
    <property type="entry name" value="beta-Galactosidase/glucuronidase domain"/>
    <property type="match status" value="1"/>
</dbReference>
<evidence type="ECO:0000256" key="3">
    <source>
        <dbReference type="ARBA" id="ARBA00022801"/>
    </source>
</evidence>
<dbReference type="InterPro" id="IPR054593">
    <property type="entry name" value="Beta-mannosidase-like_N2"/>
</dbReference>
<accession>A0AAU8DT17</accession>
<dbReference type="AlphaFoldDB" id="A0AAU8DT17"/>
<keyword evidence="3" id="KW-0378">Hydrolase</keyword>
<reference evidence="9" key="1">
    <citation type="submission" date="2024-05" db="EMBL/GenBank/DDBJ databases">
        <authorList>
            <person name="Cai S.Y."/>
            <person name="Jin L.M."/>
            <person name="Li H.R."/>
        </authorList>
    </citation>
    <scope>NUCLEOTIDE SEQUENCE</scope>
    <source>
        <strain evidence="9">A5-74</strain>
    </source>
</reference>
<dbReference type="GO" id="GO:0005975">
    <property type="term" value="P:carbohydrate metabolic process"/>
    <property type="evidence" value="ECO:0007669"/>
    <property type="project" value="InterPro"/>
</dbReference>
<comment type="similarity">
    <text evidence="1">Belongs to the glycosyl hydrolase 2 family.</text>
</comment>
<keyword evidence="5" id="KW-0326">Glycosidase</keyword>
<evidence type="ECO:0000256" key="4">
    <source>
        <dbReference type="ARBA" id="ARBA00023157"/>
    </source>
</evidence>
<evidence type="ECO:0000256" key="5">
    <source>
        <dbReference type="ARBA" id="ARBA00023295"/>
    </source>
</evidence>
<dbReference type="Pfam" id="PF13385">
    <property type="entry name" value="Laminin_G_3"/>
    <property type="match status" value="1"/>
</dbReference>
<feature type="region of interest" description="Disordered" evidence="6">
    <location>
        <begin position="17"/>
        <end position="65"/>
    </location>
</feature>
<keyword evidence="4" id="KW-1015">Disulfide bond</keyword>
<dbReference type="Gene3D" id="2.60.120.200">
    <property type="match status" value="1"/>
</dbReference>
<dbReference type="PANTHER" id="PTHR42732">
    <property type="entry name" value="BETA-GALACTOSIDASE"/>
    <property type="match status" value="1"/>
</dbReference>
<dbReference type="InterPro" id="IPR008979">
    <property type="entry name" value="Galactose-bd-like_sf"/>
</dbReference>
<dbReference type="SUPFAM" id="SSF49785">
    <property type="entry name" value="Galactose-binding domain-like"/>
    <property type="match status" value="1"/>
</dbReference>
<dbReference type="InterPro" id="IPR006102">
    <property type="entry name" value="Ig-like_GH2"/>
</dbReference>
<dbReference type="SUPFAM" id="SSF51445">
    <property type="entry name" value="(Trans)glycosidases"/>
    <property type="match status" value="1"/>
</dbReference>
<organism evidence="9">
    <name type="scientific">Nakamurella sp. A5-74</name>
    <dbReference type="NCBI Taxonomy" id="3158264"/>
    <lineage>
        <taxon>Bacteria</taxon>
        <taxon>Bacillati</taxon>
        <taxon>Actinomycetota</taxon>
        <taxon>Actinomycetes</taxon>
        <taxon>Nakamurellales</taxon>
        <taxon>Nakamurellaceae</taxon>
        <taxon>Nakamurella</taxon>
    </lineage>
</organism>
<dbReference type="InterPro" id="IPR013783">
    <property type="entry name" value="Ig-like_fold"/>
</dbReference>
<evidence type="ECO:0000256" key="1">
    <source>
        <dbReference type="ARBA" id="ARBA00007401"/>
    </source>
</evidence>
<dbReference type="Gene3D" id="2.60.40.10">
    <property type="entry name" value="Immunoglobulins"/>
    <property type="match status" value="1"/>
</dbReference>
<feature type="compositionally biased region" description="Polar residues" evidence="6">
    <location>
        <begin position="53"/>
        <end position="62"/>
    </location>
</feature>
<sequence length="851" mass="89231">MIAVACTVGLMATPAIAGPASVAPGGPTATRTASGPTASASTWSGLTAPLPTRWTSQVSPTNALPDYPRPQLARPSVAAPKWLSLNGLWQYAPTDGFTPPVFGADLDGQILVPYPAESVLSGVQKHSDYMFYRRTVTVPKNFLSGGQHLRLNFGAVNYDAAVYVNGIQVARHLGGYDSFSVDVTAALRVKGPQEILVAVHSPVDSATIPVGKQRLDPDGIFYTAASGIWQSVWLEPVAATSIASFTATPDAASSSFTFKATLNGDPTNARLAVDVYAGTKKVAAVSGAAGGTMRVTVPKPRLWSPADPFLYTFKVRLTGHGTDVIESYAGLRSVAVQLVNGKQRITLNGKATFLLSTLDQGYWPDGIYTAPTDAALKFDIQKTKDLGFNTIRKHIKVEPARWYYWADKLGIMVWQDSPALPTGRNGSLTAGDKANFRAETAQMVGQLANVTSIIGWIPFNEGWGQWSVAAASEVGAQIKAQDPSRLVNDRSGFNCCDTPGDPGTGDIIDWHQYQGPALPAPDATRASIDGEHGGLTLTVPGHTWPGAPINPYGSVPDAAALNAGYEANNAVLRDQGAPYGLSGSVYTQITDVEGEQNGFFTYDREVEKVDEARVRASNLAVINAGSKPTPPAPPGTPGLGGVDRWSFDETTGTTAADGVGGHDLTLRNGAKFGPGLAGNALVLNGVDQSAESSGTLIPTTNTNYTVSAWAKASSFGGAFQTVMSEDGAATSAFFLQYSGADKRWAFSFASIRALATTVGMPVAGQWYHLVGVRDVTRSRLSIYVDGVLAGSVGILGGGDLGTGNLQVGRGQFGGNPVDYLNGSVDDARVFDRELTAAEVAALHEAGPGATQ</sequence>
<evidence type="ECO:0000313" key="9">
    <source>
        <dbReference type="EMBL" id="XCG64518.1"/>
    </source>
</evidence>
<feature type="domain" description="LamG-like jellyroll fold" evidence="8">
    <location>
        <begin position="702"/>
        <end position="837"/>
    </location>
</feature>
<evidence type="ECO:0000256" key="7">
    <source>
        <dbReference type="SAM" id="SignalP"/>
    </source>
</evidence>
<dbReference type="EMBL" id="CP159218">
    <property type="protein sequence ID" value="XCG64518.1"/>
    <property type="molecule type" value="Genomic_DNA"/>
</dbReference>
<name>A0AAU8DT17_9ACTN</name>
<dbReference type="InterPro" id="IPR051913">
    <property type="entry name" value="GH2_Domain-Containing"/>
</dbReference>
<dbReference type="GO" id="GO:0004553">
    <property type="term" value="F:hydrolase activity, hydrolyzing O-glycosyl compounds"/>
    <property type="evidence" value="ECO:0007669"/>
    <property type="project" value="InterPro"/>
</dbReference>
<feature type="signal peptide" evidence="7">
    <location>
        <begin position="1"/>
        <end position="17"/>
    </location>
</feature>
<keyword evidence="2 7" id="KW-0732">Signal</keyword>
<dbReference type="Pfam" id="PF22666">
    <property type="entry name" value="Glyco_hydro_2_N2"/>
    <property type="match status" value="1"/>
</dbReference>
<dbReference type="Pfam" id="PF00703">
    <property type="entry name" value="Glyco_hydro_2"/>
    <property type="match status" value="1"/>
</dbReference>